<sequence length="240" mass="24440">MELTGRTALVTGATSGIGREIALQLGRAGAEVIVAGRDAERGARTVAALEEAGAKARFVAADMADLDSVGRLAEEAGDVDILVNNAGIFPFTPTHEQTVPVYDETFQVNVRAAFFLTAAIAPRMAARGAGSVVNISTIATEIGMPGLAVYSATKAAVESLTRTWAAEYGTSGVRVNTVSPGPTLTEGAPIEMVGPIGKTTLLGRHASPGEIAAAVVFLASDRASYITGATLPVDGGRTAA</sequence>
<dbReference type="SUPFAM" id="SSF51735">
    <property type="entry name" value="NAD(P)-binding Rossmann-fold domains"/>
    <property type="match status" value="1"/>
</dbReference>
<dbReference type="PANTHER" id="PTHR43639">
    <property type="entry name" value="OXIDOREDUCTASE, SHORT-CHAIN DEHYDROGENASE/REDUCTASE FAMILY (AFU_ORTHOLOGUE AFUA_5G02870)"/>
    <property type="match status" value="1"/>
</dbReference>
<proteinExistence type="inferred from homology"/>
<dbReference type="InterPro" id="IPR036291">
    <property type="entry name" value="NAD(P)-bd_dom_sf"/>
</dbReference>
<protein>
    <submittedName>
        <fullName evidence="4">SDR family oxidoreductase</fullName>
    </submittedName>
</protein>
<dbReference type="PANTHER" id="PTHR43639:SF1">
    <property type="entry name" value="SHORT-CHAIN DEHYDROGENASE_REDUCTASE FAMILY PROTEIN"/>
    <property type="match status" value="1"/>
</dbReference>
<evidence type="ECO:0000256" key="2">
    <source>
        <dbReference type="ARBA" id="ARBA00023002"/>
    </source>
</evidence>
<dbReference type="PRINTS" id="PR00081">
    <property type="entry name" value="GDHRDH"/>
</dbReference>
<evidence type="ECO:0000256" key="1">
    <source>
        <dbReference type="ARBA" id="ARBA00006484"/>
    </source>
</evidence>
<evidence type="ECO:0000259" key="3">
    <source>
        <dbReference type="SMART" id="SM00822"/>
    </source>
</evidence>
<dbReference type="RefSeq" id="WP_205355119.1">
    <property type="nucleotide sequence ID" value="NZ_JADKYB010000001.1"/>
</dbReference>
<dbReference type="Gene3D" id="3.40.50.720">
    <property type="entry name" value="NAD(P)-binding Rossmann-like Domain"/>
    <property type="match status" value="1"/>
</dbReference>
<dbReference type="InterPro" id="IPR002347">
    <property type="entry name" value="SDR_fam"/>
</dbReference>
<comment type="caution">
    <text evidence="4">The sequence shown here is derived from an EMBL/GenBank/DDBJ whole genome shotgun (WGS) entry which is preliminary data.</text>
</comment>
<dbReference type="PRINTS" id="PR00080">
    <property type="entry name" value="SDRFAMILY"/>
</dbReference>
<gene>
    <name evidence="4" type="ORF">ITX44_01675</name>
</gene>
<organism evidence="4 5">
    <name type="scientific">Actinacidiphila acididurans</name>
    <dbReference type="NCBI Taxonomy" id="2784346"/>
    <lineage>
        <taxon>Bacteria</taxon>
        <taxon>Bacillati</taxon>
        <taxon>Actinomycetota</taxon>
        <taxon>Actinomycetes</taxon>
        <taxon>Kitasatosporales</taxon>
        <taxon>Streptomycetaceae</taxon>
        <taxon>Actinacidiphila</taxon>
    </lineage>
</organism>
<keyword evidence="2" id="KW-0560">Oxidoreductase</keyword>
<name>A0ABS2TIT5_9ACTN</name>
<reference evidence="4 5" key="1">
    <citation type="submission" date="2021-01" db="EMBL/GenBank/DDBJ databases">
        <title>Streptomyces acididurans sp. nov., isolated from a peat swamp forest soil.</title>
        <authorList>
            <person name="Chantavorakit T."/>
            <person name="Duangmal K."/>
        </authorList>
    </citation>
    <scope>NUCLEOTIDE SEQUENCE [LARGE SCALE GENOMIC DNA]</scope>
    <source>
        <strain evidence="4 5">KK5PA1</strain>
    </source>
</reference>
<dbReference type="Proteomes" id="UP000749040">
    <property type="component" value="Unassembled WGS sequence"/>
</dbReference>
<dbReference type="CDD" id="cd05233">
    <property type="entry name" value="SDR_c"/>
    <property type="match status" value="1"/>
</dbReference>
<dbReference type="SMART" id="SM00822">
    <property type="entry name" value="PKS_KR"/>
    <property type="match status" value="1"/>
</dbReference>
<dbReference type="EMBL" id="JADKYB010000001">
    <property type="protein sequence ID" value="MBM9503256.1"/>
    <property type="molecule type" value="Genomic_DNA"/>
</dbReference>
<keyword evidence="5" id="KW-1185">Reference proteome</keyword>
<evidence type="ECO:0000313" key="5">
    <source>
        <dbReference type="Proteomes" id="UP000749040"/>
    </source>
</evidence>
<accession>A0ABS2TIT5</accession>
<feature type="domain" description="Ketoreductase" evidence="3">
    <location>
        <begin position="6"/>
        <end position="187"/>
    </location>
</feature>
<comment type="similarity">
    <text evidence="1">Belongs to the short-chain dehydrogenases/reductases (SDR) family.</text>
</comment>
<evidence type="ECO:0000313" key="4">
    <source>
        <dbReference type="EMBL" id="MBM9503256.1"/>
    </source>
</evidence>
<dbReference type="Pfam" id="PF13561">
    <property type="entry name" value="adh_short_C2"/>
    <property type="match status" value="1"/>
</dbReference>
<dbReference type="InterPro" id="IPR057326">
    <property type="entry name" value="KR_dom"/>
</dbReference>